<reference evidence="2" key="1">
    <citation type="journal article" date="2019" name="Int. J. Syst. Evol. Microbiol.">
        <title>The Global Catalogue of Microorganisms (GCM) 10K type strain sequencing project: providing services to taxonomists for standard genome sequencing and annotation.</title>
        <authorList>
            <consortium name="The Broad Institute Genomics Platform"/>
            <consortium name="The Broad Institute Genome Sequencing Center for Infectious Disease"/>
            <person name="Wu L."/>
            <person name="Ma J."/>
        </authorList>
    </citation>
    <scope>NUCLEOTIDE SEQUENCE [LARGE SCALE GENOMIC DNA]</scope>
    <source>
        <strain evidence="2">JCM 9918</strain>
    </source>
</reference>
<dbReference type="SUPFAM" id="SSF53335">
    <property type="entry name" value="S-adenosyl-L-methionine-dependent methyltransferases"/>
    <property type="match status" value="1"/>
</dbReference>
<dbReference type="EMBL" id="JBHSNZ010000070">
    <property type="protein sequence ID" value="MFC5813340.1"/>
    <property type="molecule type" value="Genomic_DNA"/>
</dbReference>
<gene>
    <name evidence="1" type="ORF">ACFQGO_38600</name>
</gene>
<organism evidence="1 2">
    <name type="scientific">Streptomyces heilongjiangensis</name>
    <dbReference type="NCBI Taxonomy" id="945052"/>
    <lineage>
        <taxon>Bacteria</taxon>
        <taxon>Bacillati</taxon>
        <taxon>Actinomycetota</taxon>
        <taxon>Actinomycetes</taxon>
        <taxon>Kitasatosporales</taxon>
        <taxon>Streptomycetaceae</taxon>
        <taxon>Streptomyces</taxon>
    </lineage>
</organism>
<accession>A0ABW1BLP5</accession>
<dbReference type="Gene3D" id="3.40.50.150">
    <property type="entry name" value="Vaccinia Virus protein VP39"/>
    <property type="match status" value="1"/>
</dbReference>
<keyword evidence="1" id="KW-0808">Transferase</keyword>
<comment type="caution">
    <text evidence="1">The sequence shown here is derived from an EMBL/GenBank/DDBJ whole genome shotgun (WGS) entry which is preliminary data.</text>
</comment>
<evidence type="ECO:0000313" key="1">
    <source>
        <dbReference type="EMBL" id="MFC5813340.1"/>
    </source>
</evidence>
<sequence>MTQPRVFGEGRSALATRTGRVPRPRLLDLFSCAGGAAMGYHRAGFAVDGCDIADRPNYPFAYHHGDALTYLALLIASGEIHRYAFVHASPPCQHGCALTVGTNASQGWGRAHVDLVAPTRDLLDATGLPYVIEQPNGRAAIRKDLTLCGEMFGLGVIRHRNFELGGWTAVRPAHVPHRGRVRGYRHGRFYDGPYVAAYGNGGGKPSVPELQTAMGMTWTDVREELTEAIPPAYTEWIGRAFLADQIPALGVAA</sequence>
<name>A0ABW1BLP5_9ACTN</name>
<dbReference type="Proteomes" id="UP001596112">
    <property type="component" value="Unassembled WGS sequence"/>
</dbReference>
<keyword evidence="1" id="KW-0489">Methyltransferase</keyword>
<dbReference type="RefSeq" id="WP_380970062.1">
    <property type="nucleotide sequence ID" value="NZ_JBHSNZ010000070.1"/>
</dbReference>
<evidence type="ECO:0000313" key="2">
    <source>
        <dbReference type="Proteomes" id="UP001596112"/>
    </source>
</evidence>
<keyword evidence="2" id="KW-1185">Reference proteome</keyword>
<proteinExistence type="predicted"/>
<protein>
    <submittedName>
        <fullName evidence="1">DNA methylase</fullName>
    </submittedName>
</protein>
<dbReference type="GO" id="GO:0032259">
    <property type="term" value="P:methylation"/>
    <property type="evidence" value="ECO:0007669"/>
    <property type="project" value="UniProtKB-KW"/>
</dbReference>
<dbReference type="InterPro" id="IPR029063">
    <property type="entry name" value="SAM-dependent_MTases_sf"/>
</dbReference>
<dbReference type="GO" id="GO:0008168">
    <property type="term" value="F:methyltransferase activity"/>
    <property type="evidence" value="ECO:0007669"/>
    <property type="project" value="UniProtKB-KW"/>
</dbReference>